<reference evidence="6 7" key="1">
    <citation type="submission" date="2020-05" db="EMBL/GenBank/DDBJ databases">
        <title>Isolation and characterization of methanoarchaea from a cold seep at offshore SW Taiwan.</title>
        <authorList>
            <person name="Chen Y.-W."/>
            <person name="Chen S.-C."/>
            <person name="Lai M.-C."/>
        </authorList>
    </citation>
    <scope>NUCLEOTIDE SEQUENCE [LARGE SCALE GENOMIC DNA]</scope>
    <source>
        <strain evidence="6 7">YWC-01</strain>
    </source>
</reference>
<dbReference type="Proteomes" id="UP001273768">
    <property type="component" value="Unassembled WGS sequence"/>
</dbReference>
<accession>A0ABU3Z317</accession>
<keyword evidence="7" id="KW-1185">Reference proteome</keyword>
<gene>
    <name evidence="6" type="ORF">HL657_08495</name>
</gene>
<evidence type="ECO:0000313" key="7">
    <source>
        <dbReference type="Proteomes" id="UP001273768"/>
    </source>
</evidence>
<evidence type="ECO:0000256" key="4">
    <source>
        <dbReference type="ARBA" id="ARBA00022741"/>
    </source>
</evidence>
<dbReference type="InterPro" id="IPR008201">
    <property type="entry name" value="HepT-like"/>
</dbReference>
<dbReference type="PANTHER" id="PTHR34139:SF1">
    <property type="entry name" value="RNASE MJ1380-RELATED"/>
    <property type="match status" value="1"/>
</dbReference>
<keyword evidence="1" id="KW-0597">Phosphoprotein</keyword>
<evidence type="ECO:0000313" key="6">
    <source>
        <dbReference type="EMBL" id="MDV4343203.1"/>
    </source>
</evidence>
<dbReference type="InterPro" id="IPR051813">
    <property type="entry name" value="HepT_RNase_toxin"/>
</dbReference>
<evidence type="ECO:0000256" key="1">
    <source>
        <dbReference type="ARBA" id="ARBA00022553"/>
    </source>
</evidence>
<keyword evidence="4" id="KW-0547">Nucleotide-binding</keyword>
<dbReference type="Pfam" id="PF01934">
    <property type="entry name" value="HepT-like"/>
    <property type="match status" value="1"/>
</dbReference>
<proteinExistence type="predicted"/>
<evidence type="ECO:0000256" key="5">
    <source>
        <dbReference type="ARBA" id="ARBA00022801"/>
    </source>
</evidence>
<dbReference type="PANTHER" id="PTHR34139">
    <property type="entry name" value="UPF0331 PROTEIN MJ0127"/>
    <property type="match status" value="1"/>
</dbReference>
<protein>
    <submittedName>
        <fullName evidence="6">DUF86 domain-containing protein</fullName>
    </submittedName>
</protein>
<name>A0ABU3Z317_9EURY</name>
<organism evidence="6 7">
    <name type="scientific">Methanoculleus nereidis</name>
    <dbReference type="NCBI Taxonomy" id="2735141"/>
    <lineage>
        <taxon>Archaea</taxon>
        <taxon>Methanobacteriati</taxon>
        <taxon>Methanobacteriota</taxon>
        <taxon>Stenosarchaea group</taxon>
        <taxon>Methanomicrobia</taxon>
        <taxon>Methanomicrobiales</taxon>
        <taxon>Methanomicrobiaceae</taxon>
        <taxon>Methanoculleus</taxon>
    </lineage>
</organism>
<keyword evidence="5" id="KW-0378">Hydrolase</keyword>
<dbReference type="EMBL" id="JABFFQ010000006">
    <property type="protein sequence ID" value="MDV4343203.1"/>
    <property type="molecule type" value="Genomic_DNA"/>
</dbReference>
<sequence length="118" mass="13813">MRDELFLRHILDEIALLREIGRDLTYEDLLRDPVRQHAIVRAIEIIGEATKNISEHQKEQHPEIPWRLMAGSRDKLIHAYFEVDWRIVWTILKTEIPVLEPKVQAILLALDASTKNGE</sequence>
<evidence type="ECO:0000256" key="2">
    <source>
        <dbReference type="ARBA" id="ARBA00022649"/>
    </source>
</evidence>
<keyword evidence="2" id="KW-1277">Toxin-antitoxin system</keyword>
<evidence type="ECO:0000256" key="3">
    <source>
        <dbReference type="ARBA" id="ARBA00022722"/>
    </source>
</evidence>
<comment type="caution">
    <text evidence="6">The sequence shown here is derived from an EMBL/GenBank/DDBJ whole genome shotgun (WGS) entry which is preliminary data.</text>
</comment>
<keyword evidence="3" id="KW-0540">Nuclease</keyword>